<reference evidence="2 3" key="2">
    <citation type="submission" date="2014-09" db="EMBL/GenBank/DDBJ databases">
        <authorList>
            <consortium name="NBRP consortium"/>
            <person name="Sawabe T."/>
            <person name="Meirelles P."/>
            <person name="Nakanishi M."/>
            <person name="Sayaka M."/>
            <person name="Hattori M."/>
            <person name="Ohkuma M."/>
        </authorList>
    </citation>
    <scope>NUCLEOTIDE SEQUENCE [LARGE SCALE GENOMIC DNA]</scope>
    <source>
        <strain evidence="2 3">JCM 19240</strain>
    </source>
</reference>
<dbReference type="Proteomes" id="UP000029224">
    <property type="component" value="Unassembled WGS sequence"/>
</dbReference>
<gene>
    <name evidence="2" type="ORF">JCM19240_2689</name>
</gene>
<keyword evidence="3" id="KW-1185">Reference proteome</keyword>
<feature type="region of interest" description="Disordered" evidence="1">
    <location>
        <begin position="1"/>
        <end position="71"/>
    </location>
</feature>
<dbReference type="InterPro" id="IPR021735">
    <property type="entry name" value="DUF3306"/>
</dbReference>
<dbReference type="Pfam" id="PF11748">
    <property type="entry name" value="DUF3306"/>
    <property type="match status" value="1"/>
</dbReference>
<feature type="compositionally biased region" description="Low complexity" evidence="1">
    <location>
        <begin position="169"/>
        <end position="179"/>
    </location>
</feature>
<dbReference type="EMBL" id="BBMT01000011">
    <property type="protein sequence ID" value="GAL36620.1"/>
    <property type="molecule type" value="Genomic_DNA"/>
</dbReference>
<feature type="region of interest" description="Disordered" evidence="1">
    <location>
        <begin position="136"/>
        <end position="203"/>
    </location>
</feature>
<proteinExistence type="predicted"/>
<accession>A0A090T9G9</accession>
<evidence type="ECO:0000313" key="3">
    <source>
        <dbReference type="Proteomes" id="UP000029224"/>
    </source>
</evidence>
<dbReference type="OrthoDB" id="6399678at2"/>
<reference evidence="2 3" key="1">
    <citation type="submission" date="2014-09" db="EMBL/GenBank/DDBJ databases">
        <title>Vibrio maritimus JCM 19240. (C210) whole genome shotgun sequence.</title>
        <authorList>
            <person name="Sawabe T."/>
            <person name="Meirelles P."/>
            <person name="Nakanishi M."/>
            <person name="Sayaka M."/>
            <person name="Hattori M."/>
            <person name="Ohkuma M."/>
        </authorList>
    </citation>
    <scope>NUCLEOTIDE SEQUENCE [LARGE SCALE GENOMIC DNA]</scope>
    <source>
        <strain evidence="2 3">JCM 19240</strain>
    </source>
</reference>
<sequence>MANSFLSRWSQRKLEEQSEQQTEPEILPVDDEQAELSGAEDDVVLDEPSDSLESEPEVKTETETTVDTEEGELSISQLLANTEVDKVVKKAALRKLFMQPEFNVVDGLNDYDHDYSAVKPLATEVAETLRGWVKDIDEKLETEEESQEPTAMASSDTEHSAEGGESDASESATSASVENSRTEHQTNSNDETTSEINPDTKPT</sequence>
<comment type="caution">
    <text evidence="2">The sequence shown here is derived from an EMBL/GenBank/DDBJ whole genome shotgun (WGS) entry which is preliminary data.</text>
</comment>
<dbReference type="AlphaFoldDB" id="A0A090T9G9"/>
<protein>
    <recommendedName>
        <fullName evidence="4">DUF3306 domain-containing protein</fullName>
    </recommendedName>
</protein>
<feature type="compositionally biased region" description="Polar residues" evidence="1">
    <location>
        <begin position="185"/>
        <end position="197"/>
    </location>
</feature>
<name>A0A090T9G9_9VIBR</name>
<organism evidence="2 3">
    <name type="scientific">Vibrio maritimus</name>
    <dbReference type="NCBI Taxonomy" id="990268"/>
    <lineage>
        <taxon>Bacteria</taxon>
        <taxon>Pseudomonadati</taxon>
        <taxon>Pseudomonadota</taxon>
        <taxon>Gammaproteobacteria</taxon>
        <taxon>Vibrionales</taxon>
        <taxon>Vibrionaceae</taxon>
        <taxon>Vibrio</taxon>
    </lineage>
</organism>
<evidence type="ECO:0008006" key="4">
    <source>
        <dbReference type="Google" id="ProtNLM"/>
    </source>
</evidence>
<evidence type="ECO:0000256" key="1">
    <source>
        <dbReference type="SAM" id="MobiDB-lite"/>
    </source>
</evidence>
<evidence type="ECO:0000313" key="2">
    <source>
        <dbReference type="EMBL" id="GAL36620.1"/>
    </source>
</evidence>
<feature type="compositionally biased region" description="Acidic residues" evidence="1">
    <location>
        <begin position="28"/>
        <end position="55"/>
    </location>
</feature>